<dbReference type="EMBL" id="NAQV01000033">
    <property type="protein sequence ID" value="RAN62019.1"/>
    <property type="molecule type" value="Genomic_DNA"/>
</dbReference>
<reference evidence="1 2" key="1">
    <citation type="submission" date="2017-03" db="EMBL/GenBank/DDBJ databases">
        <title>wgs assembly of Dolosigranulum pigrum KPL CDC strains.</title>
        <authorList>
            <person name="Brugger S.D."/>
            <person name="Pettigrew M."/>
            <person name="Kong Y."/>
            <person name="Lemon K.P."/>
        </authorList>
    </citation>
    <scope>NUCLEOTIDE SEQUENCE [LARGE SCALE GENOMIC DNA]</scope>
    <source>
        <strain evidence="1 2">KPL1931_CDC4294-98</strain>
    </source>
</reference>
<proteinExistence type="predicted"/>
<dbReference type="RefSeq" id="WP_112790515.1">
    <property type="nucleotide sequence ID" value="NZ_NAQV01000033.1"/>
</dbReference>
<protein>
    <submittedName>
        <fullName evidence="1">Uncharacterized protein</fullName>
    </submittedName>
</protein>
<evidence type="ECO:0000313" key="1">
    <source>
        <dbReference type="EMBL" id="RAN62019.1"/>
    </source>
</evidence>
<sequence length="163" mass="19899">MHWTIEEAAAQLERFLRRENIEINHNYVRIEKGYRPSFHAIVAFSWQLRHLLLDTYFLVFTSSQVILLTQNEQHEFTRVNLEAIDHEAIHHFSFTRRYGYYCVSFVYQQEAVYFYLSDWWSSKLIDKAIKKLTGSVKIRYPRKNLRYLRECRFMGLLEDENYE</sequence>
<organism evidence="1 2">
    <name type="scientific">Dolosigranulum pigrum</name>
    <dbReference type="NCBI Taxonomy" id="29394"/>
    <lineage>
        <taxon>Bacteria</taxon>
        <taxon>Bacillati</taxon>
        <taxon>Bacillota</taxon>
        <taxon>Bacilli</taxon>
        <taxon>Lactobacillales</taxon>
        <taxon>Carnobacteriaceae</taxon>
        <taxon>Dolosigranulum</taxon>
    </lineage>
</organism>
<dbReference type="AlphaFoldDB" id="A0A328KMR1"/>
<gene>
    <name evidence="1" type="ORF">B8A44_08610</name>
</gene>
<accession>A0A328KMR1</accession>
<comment type="caution">
    <text evidence="1">The sequence shown here is derived from an EMBL/GenBank/DDBJ whole genome shotgun (WGS) entry which is preliminary data.</text>
</comment>
<evidence type="ECO:0000313" key="2">
    <source>
        <dbReference type="Proteomes" id="UP000249099"/>
    </source>
</evidence>
<name>A0A328KMR1_9LACT</name>
<dbReference type="Proteomes" id="UP000249099">
    <property type="component" value="Unassembled WGS sequence"/>
</dbReference>